<organism evidence="1 2">
    <name type="scientific">Edaphobacter modestus</name>
    <dbReference type="NCBI Taxonomy" id="388466"/>
    <lineage>
        <taxon>Bacteria</taxon>
        <taxon>Pseudomonadati</taxon>
        <taxon>Acidobacteriota</taxon>
        <taxon>Terriglobia</taxon>
        <taxon>Terriglobales</taxon>
        <taxon>Acidobacteriaceae</taxon>
        <taxon>Edaphobacter</taxon>
    </lineage>
</organism>
<reference evidence="1 2" key="1">
    <citation type="submission" date="2019-02" db="EMBL/GenBank/DDBJ databases">
        <title>Genomic Encyclopedia of Archaeal and Bacterial Type Strains, Phase II (KMG-II): from individual species to whole genera.</title>
        <authorList>
            <person name="Goeker M."/>
        </authorList>
    </citation>
    <scope>NUCLEOTIDE SEQUENCE [LARGE SCALE GENOMIC DNA]</scope>
    <source>
        <strain evidence="1 2">DSM 18101</strain>
    </source>
</reference>
<dbReference type="InterPro" id="IPR008792">
    <property type="entry name" value="PQQD"/>
</dbReference>
<evidence type="ECO:0000313" key="1">
    <source>
        <dbReference type="EMBL" id="RZU40933.1"/>
    </source>
</evidence>
<comment type="caution">
    <text evidence="1">The sequence shown here is derived from an EMBL/GenBank/DDBJ whole genome shotgun (WGS) entry which is preliminary data.</text>
</comment>
<evidence type="ECO:0000313" key="2">
    <source>
        <dbReference type="Proteomes" id="UP000292958"/>
    </source>
</evidence>
<dbReference type="RefSeq" id="WP_130418932.1">
    <property type="nucleotide sequence ID" value="NZ_SHKW01000001.1"/>
</dbReference>
<keyword evidence="2" id="KW-1185">Reference proteome</keyword>
<name>A0A4Q7YV61_9BACT</name>
<dbReference type="AlphaFoldDB" id="A0A4Q7YV61"/>
<dbReference type="Pfam" id="PF05402">
    <property type="entry name" value="PqqD"/>
    <property type="match status" value="1"/>
</dbReference>
<dbReference type="InterPro" id="IPR041881">
    <property type="entry name" value="PqqD_sf"/>
</dbReference>
<proteinExistence type="predicted"/>
<dbReference type="Gene3D" id="1.10.10.1150">
    <property type="entry name" value="Coenzyme PQQ synthesis protein D (PqqD)"/>
    <property type="match status" value="1"/>
</dbReference>
<protein>
    <submittedName>
        <fullName evidence="1">Pyrroloquinoline quinone biosynthesis protein D</fullName>
    </submittedName>
</protein>
<accession>A0A4Q7YV61</accession>
<sequence length="86" mass="9392">MDLNSTPRLAPGCRLHPTEAVLLIPEGTLNLTGPTREILAKLDGTKNVTEVVTDLLQQYEGADANEVQSDILSLLNRLEQRGVVRV</sequence>
<dbReference type="Proteomes" id="UP000292958">
    <property type="component" value="Unassembled WGS sequence"/>
</dbReference>
<gene>
    <name evidence="1" type="ORF">BDD14_2422</name>
</gene>
<dbReference type="EMBL" id="SHKW01000001">
    <property type="protein sequence ID" value="RZU40933.1"/>
    <property type="molecule type" value="Genomic_DNA"/>
</dbReference>
<dbReference type="OrthoDB" id="121844at2"/>